<dbReference type="Gene3D" id="3.40.50.2300">
    <property type="match status" value="1"/>
</dbReference>
<dbReference type="Proteomes" id="UP000076154">
    <property type="component" value="Unassembled WGS sequence"/>
</dbReference>
<proteinExistence type="predicted"/>
<dbReference type="EMBL" id="LUEZ02000058">
    <property type="protein sequence ID" value="RDB20713.1"/>
    <property type="molecule type" value="Genomic_DNA"/>
</dbReference>
<dbReference type="OrthoDB" id="10252740at2759"/>
<dbReference type="Gene3D" id="2.170.260.10">
    <property type="entry name" value="paz domain"/>
    <property type="match status" value="1"/>
</dbReference>
<dbReference type="Pfam" id="PF02170">
    <property type="entry name" value="PAZ"/>
    <property type="match status" value="1"/>
</dbReference>
<dbReference type="InterPro" id="IPR003100">
    <property type="entry name" value="PAZ_dom"/>
</dbReference>
<keyword evidence="5" id="KW-1185">Reference proteome</keyword>
<dbReference type="Pfam" id="PF16487">
    <property type="entry name" value="ArgoMid"/>
    <property type="match status" value="1"/>
</dbReference>
<gene>
    <name evidence="4" type="primary">AGO2_1</name>
    <name evidence="4" type="ORF">Hypma_012147</name>
</gene>
<dbReference type="SUPFAM" id="SSF101690">
    <property type="entry name" value="PAZ domain"/>
    <property type="match status" value="1"/>
</dbReference>
<dbReference type="Pfam" id="PF02171">
    <property type="entry name" value="Piwi"/>
    <property type="match status" value="1"/>
</dbReference>
<dbReference type="Pfam" id="PF08699">
    <property type="entry name" value="ArgoL1"/>
    <property type="match status" value="1"/>
</dbReference>
<dbReference type="SMART" id="SM00950">
    <property type="entry name" value="Piwi"/>
    <property type="match status" value="1"/>
</dbReference>
<dbReference type="Pfam" id="PF16486">
    <property type="entry name" value="ArgoN"/>
    <property type="match status" value="1"/>
</dbReference>
<evidence type="ECO:0000259" key="2">
    <source>
        <dbReference type="PROSITE" id="PS50821"/>
    </source>
</evidence>
<name>A0A369JLY7_HYPMA</name>
<comment type="caution">
    <text evidence="4">The sequence shown here is derived from an EMBL/GenBank/DDBJ whole genome shotgun (WGS) entry which is preliminary data.</text>
</comment>
<dbReference type="GO" id="GO:0003723">
    <property type="term" value="F:RNA binding"/>
    <property type="evidence" value="ECO:0007669"/>
    <property type="project" value="InterPro"/>
</dbReference>
<reference evidence="4" key="1">
    <citation type="submission" date="2018-04" db="EMBL/GenBank/DDBJ databases">
        <title>Whole genome sequencing of Hypsizygus marmoreus.</title>
        <authorList>
            <person name="Choi I.-G."/>
            <person name="Min B."/>
            <person name="Kim J.-G."/>
            <person name="Kim S."/>
            <person name="Oh Y.-L."/>
            <person name="Kong W.-S."/>
            <person name="Park H."/>
            <person name="Jeong J."/>
            <person name="Song E.-S."/>
        </authorList>
    </citation>
    <scope>NUCLEOTIDE SEQUENCE [LARGE SCALE GENOMIC DNA]</scope>
    <source>
        <strain evidence="4">51987-8</strain>
    </source>
</reference>
<dbReference type="STRING" id="39966.A0A369JLY7"/>
<dbReference type="PANTHER" id="PTHR22891">
    <property type="entry name" value="EUKARYOTIC TRANSLATION INITIATION FACTOR 2C"/>
    <property type="match status" value="1"/>
</dbReference>
<dbReference type="PROSITE" id="PS50822">
    <property type="entry name" value="PIWI"/>
    <property type="match status" value="1"/>
</dbReference>
<dbReference type="InterPro" id="IPR036085">
    <property type="entry name" value="PAZ_dom_sf"/>
</dbReference>
<sequence>MSFDPWHQRSLYRYASERGSGRGRGRGRGKGGATTRQEVPVELPSISAEIKTVAVRRPGFGTAGRPIAIQVNAFVLSVPENFSELISFGLVVGISRLLPSSRNLAILDALQRAERAVFGDITYVYDGKKNLYSSNALPLGDTNTAEFAVLDPEDTSQTPNRPQRTFTVRLARARIVDLTTLHNFVQGKRPQDEEVLTGIMALNVVVRMAPIMNINYSYNVRSFFTTAGKQNLGRGLELWRGYFQSVRPTLNRILVNVDISTGLMYKPGPLIPLCLEFLQHRPNEAFRLAQMEERDRIRLGHFLAGLRVRIGSPAGYVRSIRKLTPETAQNLQFTLRDGHVTTVAQYFQAHVNTTLRFPNVVCVQLGEHAWIPLELCYVLPGQLAKKQVPPELMPEVLKFSTAKPKERLGSIAAGLETFEYEKSKYIKGFDLNVQSTGGKPLPIQGRILNAPTVMYGAAGGQKTIVPAHGSWNLIDKNVYQAKEIKHWAIMIYAPRRQFTDEHVADMIKGILLACKDLGIPVHDRAPLRNWVNGQGDIEEHFKQVGAEVKRTRGELPNLLFVVLPENGDDIWTKVKHYGDIKFGVATQCVRMRNCFKATRQVWANILVKVNAKLGGINHIPDVSSLRDPMNPTIIMGADVVDPPPGARNRASFASLAYSVDPNCAKYLGCLTVQPPRQQIIQDLYEMCKSALDTYIDFSKNVLKINNPKPKRLIFYRDGVSEGEYEQVLKNELPKLKRAFEEQNMSPKITLLIVGKRHHMRFFPQKKDEDRSGNCPAGTIVDRDISHPTDFDYYLQSHGGIIGTSRPAHYVVLHDENKFTADGIQALSYALCYVYARATRSVSIPAPVYYADIICSRARVHFDPKADDFSDDSTSQPSSEDIVKATKKLFKVTSPTQMRRMYFM</sequence>
<evidence type="ECO:0000259" key="3">
    <source>
        <dbReference type="PROSITE" id="PS50822"/>
    </source>
</evidence>
<dbReference type="InterPro" id="IPR032473">
    <property type="entry name" value="Argonaute_Mid_dom"/>
</dbReference>
<dbReference type="InterPro" id="IPR012337">
    <property type="entry name" value="RNaseH-like_sf"/>
</dbReference>
<dbReference type="InParanoid" id="A0A369JLY7"/>
<dbReference type="CDD" id="cd02846">
    <property type="entry name" value="PAZ_argonaute_like"/>
    <property type="match status" value="1"/>
</dbReference>
<feature type="domain" description="PAZ" evidence="2">
    <location>
        <begin position="273"/>
        <end position="380"/>
    </location>
</feature>
<protein>
    <submittedName>
        <fullName evidence="4">Protein argonaute-2</fullName>
    </submittedName>
</protein>
<dbReference type="SUPFAM" id="SSF53098">
    <property type="entry name" value="Ribonuclease H-like"/>
    <property type="match status" value="1"/>
</dbReference>
<dbReference type="SMART" id="SM01163">
    <property type="entry name" value="DUF1785"/>
    <property type="match status" value="1"/>
</dbReference>
<dbReference type="Gene3D" id="3.30.420.10">
    <property type="entry name" value="Ribonuclease H-like superfamily/Ribonuclease H"/>
    <property type="match status" value="1"/>
</dbReference>
<dbReference type="InterPro" id="IPR014811">
    <property type="entry name" value="ArgoL1"/>
</dbReference>
<accession>A0A369JLY7</accession>
<dbReference type="InterPro" id="IPR003165">
    <property type="entry name" value="Piwi"/>
</dbReference>
<dbReference type="CDD" id="cd04657">
    <property type="entry name" value="Piwi_ago-like"/>
    <property type="match status" value="1"/>
</dbReference>
<dbReference type="PROSITE" id="PS50821">
    <property type="entry name" value="PAZ"/>
    <property type="match status" value="1"/>
</dbReference>
<evidence type="ECO:0000313" key="5">
    <source>
        <dbReference type="Proteomes" id="UP000076154"/>
    </source>
</evidence>
<evidence type="ECO:0000256" key="1">
    <source>
        <dbReference type="SAM" id="MobiDB-lite"/>
    </source>
</evidence>
<dbReference type="FunCoup" id="A0A369JLY7">
    <property type="interactions" value="222"/>
</dbReference>
<dbReference type="InterPro" id="IPR036397">
    <property type="entry name" value="RNaseH_sf"/>
</dbReference>
<feature type="domain" description="Piwi" evidence="3">
    <location>
        <begin position="558"/>
        <end position="862"/>
    </location>
</feature>
<dbReference type="InterPro" id="IPR032474">
    <property type="entry name" value="Argonaute_N"/>
</dbReference>
<feature type="region of interest" description="Disordered" evidence="1">
    <location>
        <begin position="17"/>
        <end position="37"/>
    </location>
</feature>
<organism evidence="4 5">
    <name type="scientific">Hypsizygus marmoreus</name>
    <name type="common">White beech mushroom</name>
    <name type="synonym">Agaricus marmoreus</name>
    <dbReference type="NCBI Taxonomy" id="39966"/>
    <lineage>
        <taxon>Eukaryota</taxon>
        <taxon>Fungi</taxon>
        <taxon>Dikarya</taxon>
        <taxon>Basidiomycota</taxon>
        <taxon>Agaricomycotina</taxon>
        <taxon>Agaricomycetes</taxon>
        <taxon>Agaricomycetidae</taxon>
        <taxon>Agaricales</taxon>
        <taxon>Tricholomatineae</taxon>
        <taxon>Lyophyllaceae</taxon>
        <taxon>Hypsizygus</taxon>
    </lineage>
</organism>
<evidence type="ECO:0000313" key="4">
    <source>
        <dbReference type="EMBL" id="RDB20713.1"/>
    </source>
</evidence>
<dbReference type="InterPro" id="IPR045246">
    <property type="entry name" value="Piwi_ago-like"/>
</dbReference>
<dbReference type="AlphaFoldDB" id="A0A369JLY7"/>